<dbReference type="PANTHER" id="PTHR30146:SF109">
    <property type="entry name" value="HTH-TYPE TRANSCRIPTIONAL REGULATOR GALS"/>
    <property type="match status" value="1"/>
</dbReference>
<evidence type="ECO:0000256" key="2">
    <source>
        <dbReference type="ARBA" id="ARBA00023125"/>
    </source>
</evidence>
<proteinExistence type="predicted"/>
<dbReference type="InterPro" id="IPR010982">
    <property type="entry name" value="Lambda_DNA-bd_dom_sf"/>
</dbReference>
<organism evidence="5 6">
    <name type="scientific">Terrabacter aerolatus</name>
    <dbReference type="NCBI Taxonomy" id="422442"/>
    <lineage>
        <taxon>Bacteria</taxon>
        <taxon>Bacillati</taxon>
        <taxon>Actinomycetota</taxon>
        <taxon>Actinomycetes</taxon>
        <taxon>Micrococcales</taxon>
        <taxon>Intrasporangiaceae</taxon>
        <taxon>Terrabacter</taxon>
    </lineage>
</organism>
<dbReference type="InterPro" id="IPR028082">
    <property type="entry name" value="Peripla_BP_I"/>
</dbReference>
<dbReference type="InterPro" id="IPR000843">
    <property type="entry name" value="HTH_LacI"/>
</dbReference>
<dbReference type="PROSITE" id="PS50932">
    <property type="entry name" value="HTH_LACI_2"/>
    <property type="match status" value="1"/>
</dbReference>
<sequence length="348" mass="37724">MSTEHDDARPVTIYTVAERAGVSIATVSRVLSGSTPASALTRKRVLRAVEDLEYVPLRAGRTVDVPSHQTHGLVLPGLRGPYYSELLSGFESTAARDGQSVVVVVCDASKDAEASVRKMLGRIDGIVIANDTISDTMVRQIVRTTPTVLVARDAIEGCDAVQVENFISSAELTRHLLEHGRKRLVFVGDPDTSHDVSERYRGFQHALTRGRGAEVAGPIRVQYEETSGQQVMEGLREADAAGAAVDGLVCANDELALATMVLLSREGRRVPDDITVVGFDDIMTSRYLAPGLTTVQQPMRELGRWAAIRLHERIGGRRFDVHPQVLPTRMVVRGSCGCDWDQASVAGA</sequence>
<dbReference type="RefSeq" id="WP_147066732.1">
    <property type="nucleotide sequence ID" value="NZ_BAAARO010000001.1"/>
</dbReference>
<dbReference type="GO" id="GO:0003700">
    <property type="term" value="F:DNA-binding transcription factor activity"/>
    <property type="evidence" value="ECO:0007669"/>
    <property type="project" value="TreeGrafter"/>
</dbReference>
<comment type="caution">
    <text evidence="5">The sequence shown here is derived from an EMBL/GenBank/DDBJ whole genome shotgun (WGS) entry which is preliminary data.</text>
</comment>
<keyword evidence="6" id="KW-1185">Reference proteome</keyword>
<dbReference type="PANTHER" id="PTHR30146">
    <property type="entry name" value="LACI-RELATED TRANSCRIPTIONAL REPRESSOR"/>
    <property type="match status" value="1"/>
</dbReference>
<keyword evidence="3" id="KW-0804">Transcription</keyword>
<name>A0A512D2E8_9MICO</name>
<dbReference type="SMART" id="SM00354">
    <property type="entry name" value="HTH_LACI"/>
    <property type="match status" value="1"/>
</dbReference>
<accession>A0A512D2E8</accession>
<dbReference type="GO" id="GO:0000976">
    <property type="term" value="F:transcription cis-regulatory region binding"/>
    <property type="evidence" value="ECO:0007669"/>
    <property type="project" value="TreeGrafter"/>
</dbReference>
<dbReference type="OrthoDB" id="3258243at2"/>
<dbReference type="Gene3D" id="1.10.260.40">
    <property type="entry name" value="lambda repressor-like DNA-binding domains"/>
    <property type="match status" value="1"/>
</dbReference>
<reference evidence="5 6" key="1">
    <citation type="submission" date="2019-07" db="EMBL/GenBank/DDBJ databases">
        <title>Whole genome shotgun sequence of Terrabacter aerolatus NBRC 106305.</title>
        <authorList>
            <person name="Hosoyama A."/>
            <person name="Uohara A."/>
            <person name="Ohji S."/>
            <person name="Ichikawa N."/>
        </authorList>
    </citation>
    <scope>NUCLEOTIDE SEQUENCE [LARGE SCALE GENOMIC DNA]</scope>
    <source>
        <strain evidence="5 6">NBRC 106305</strain>
    </source>
</reference>
<evidence type="ECO:0000313" key="6">
    <source>
        <dbReference type="Proteomes" id="UP000321534"/>
    </source>
</evidence>
<dbReference type="SUPFAM" id="SSF53822">
    <property type="entry name" value="Periplasmic binding protein-like I"/>
    <property type="match status" value="1"/>
</dbReference>
<dbReference type="Pfam" id="PF13377">
    <property type="entry name" value="Peripla_BP_3"/>
    <property type="match status" value="1"/>
</dbReference>
<feature type="domain" description="HTH lacI-type" evidence="4">
    <location>
        <begin position="11"/>
        <end position="59"/>
    </location>
</feature>
<dbReference type="SUPFAM" id="SSF47413">
    <property type="entry name" value="lambda repressor-like DNA-binding domains"/>
    <property type="match status" value="1"/>
</dbReference>
<keyword evidence="2" id="KW-0238">DNA-binding</keyword>
<protein>
    <submittedName>
        <fullName evidence="5">LacI family transcriptional regulator</fullName>
    </submittedName>
</protein>
<dbReference type="AlphaFoldDB" id="A0A512D2E8"/>
<dbReference type="CDD" id="cd01392">
    <property type="entry name" value="HTH_LacI"/>
    <property type="match status" value="1"/>
</dbReference>
<keyword evidence="1" id="KW-0805">Transcription regulation</keyword>
<evidence type="ECO:0000259" key="4">
    <source>
        <dbReference type="PROSITE" id="PS50932"/>
    </source>
</evidence>
<evidence type="ECO:0000256" key="3">
    <source>
        <dbReference type="ARBA" id="ARBA00023163"/>
    </source>
</evidence>
<dbReference type="EMBL" id="BJYX01000012">
    <property type="protein sequence ID" value="GEO30613.1"/>
    <property type="molecule type" value="Genomic_DNA"/>
</dbReference>
<dbReference type="InterPro" id="IPR046335">
    <property type="entry name" value="LacI/GalR-like_sensor"/>
</dbReference>
<dbReference type="Gene3D" id="3.40.50.2300">
    <property type="match status" value="2"/>
</dbReference>
<gene>
    <name evidence="5" type="ORF">TAE01_24230</name>
</gene>
<evidence type="ECO:0000256" key="1">
    <source>
        <dbReference type="ARBA" id="ARBA00023015"/>
    </source>
</evidence>
<dbReference type="Proteomes" id="UP000321534">
    <property type="component" value="Unassembled WGS sequence"/>
</dbReference>
<dbReference type="Pfam" id="PF00356">
    <property type="entry name" value="LacI"/>
    <property type="match status" value="1"/>
</dbReference>
<evidence type="ECO:0000313" key="5">
    <source>
        <dbReference type="EMBL" id="GEO30613.1"/>
    </source>
</evidence>
<dbReference type="CDD" id="cd06267">
    <property type="entry name" value="PBP1_LacI_sugar_binding-like"/>
    <property type="match status" value="1"/>
</dbReference>